<proteinExistence type="predicted"/>
<dbReference type="EMBL" id="GBRH01238957">
    <property type="protein sequence ID" value="JAD58938.1"/>
    <property type="molecule type" value="Transcribed_RNA"/>
</dbReference>
<dbReference type="Pfam" id="PF23598">
    <property type="entry name" value="LRR_14"/>
    <property type="match status" value="1"/>
</dbReference>
<organism evidence="3">
    <name type="scientific">Arundo donax</name>
    <name type="common">Giant reed</name>
    <name type="synonym">Donax arundinaceus</name>
    <dbReference type="NCBI Taxonomy" id="35708"/>
    <lineage>
        <taxon>Eukaryota</taxon>
        <taxon>Viridiplantae</taxon>
        <taxon>Streptophyta</taxon>
        <taxon>Embryophyta</taxon>
        <taxon>Tracheophyta</taxon>
        <taxon>Spermatophyta</taxon>
        <taxon>Magnoliopsida</taxon>
        <taxon>Liliopsida</taxon>
        <taxon>Poales</taxon>
        <taxon>Poaceae</taxon>
        <taxon>PACMAD clade</taxon>
        <taxon>Arundinoideae</taxon>
        <taxon>Arundineae</taxon>
        <taxon>Arundo</taxon>
    </lineage>
</organism>
<dbReference type="AlphaFoldDB" id="A0A0A9B9T0"/>
<dbReference type="Gene3D" id="3.80.10.10">
    <property type="entry name" value="Ribonuclease Inhibitor"/>
    <property type="match status" value="1"/>
</dbReference>
<dbReference type="InterPro" id="IPR055414">
    <property type="entry name" value="LRR_R13L4/SHOC2-like"/>
</dbReference>
<dbReference type="PANTHER" id="PTHR47186">
    <property type="entry name" value="LEUCINE-RICH REPEAT-CONTAINING PROTEIN 57"/>
    <property type="match status" value="1"/>
</dbReference>
<protein>
    <recommendedName>
        <fullName evidence="2">Disease resistance R13L4/SHOC-2-like LRR domain-containing protein</fullName>
    </recommendedName>
</protein>
<name>A0A0A9B9T0_ARUDO</name>
<sequence length="284" mass="33029">MLPMSFVKLQRLVRLFANRVRLPDGLALGNMRSLQELVAINFTPEVIEEIGDLKDLRVLRIIVNYPDMVDGTWNFWERFLMSLERCTNLQDLYMETNLPTECSLDCMQYVPSGLQRFMSSHILMTAFPRWINSTTLSSLTTLSIQLSSDADLLPHHLEKLAELPSLRFLRLWSGGIWKLQKFSIPSCACAFRCLRHFYFHSSWMFLTFQPGALPELQRLCLCFDPRLERNNLNDFGLKNIHSLRHVVIKFLSVEPENRQEVEAEVREALKDNPNHPSLELLFLG</sequence>
<evidence type="ECO:0000313" key="3">
    <source>
        <dbReference type="EMBL" id="JAD58938.1"/>
    </source>
</evidence>
<dbReference type="InterPro" id="IPR032675">
    <property type="entry name" value="LRR_dom_sf"/>
</dbReference>
<reference evidence="3" key="2">
    <citation type="journal article" date="2015" name="Data Brief">
        <title>Shoot transcriptome of the giant reed, Arundo donax.</title>
        <authorList>
            <person name="Barrero R.A."/>
            <person name="Guerrero F.D."/>
            <person name="Moolhuijzen P."/>
            <person name="Goolsby J.A."/>
            <person name="Tidwell J."/>
            <person name="Bellgard S.E."/>
            <person name="Bellgard M.I."/>
        </authorList>
    </citation>
    <scope>NUCLEOTIDE SEQUENCE</scope>
    <source>
        <tissue evidence="3">Shoot tissue taken approximately 20 cm above the soil surface</tissue>
    </source>
</reference>
<reference evidence="3" key="1">
    <citation type="submission" date="2014-09" db="EMBL/GenBank/DDBJ databases">
        <authorList>
            <person name="Magalhaes I.L.F."/>
            <person name="Oliveira U."/>
            <person name="Santos F.R."/>
            <person name="Vidigal T.H.D.A."/>
            <person name="Brescovit A.D."/>
            <person name="Santos A.J."/>
        </authorList>
    </citation>
    <scope>NUCLEOTIDE SEQUENCE</scope>
    <source>
        <tissue evidence="3">Shoot tissue taken approximately 20 cm above the soil surface</tissue>
    </source>
</reference>
<keyword evidence="1" id="KW-0677">Repeat</keyword>
<accession>A0A0A9B9T0</accession>
<feature type="domain" description="Disease resistance R13L4/SHOC-2-like LRR" evidence="2">
    <location>
        <begin position="2"/>
        <end position="278"/>
    </location>
</feature>
<evidence type="ECO:0000259" key="2">
    <source>
        <dbReference type="Pfam" id="PF23598"/>
    </source>
</evidence>
<dbReference type="SUPFAM" id="SSF52047">
    <property type="entry name" value="RNI-like"/>
    <property type="match status" value="1"/>
</dbReference>
<evidence type="ECO:0000256" key="1">
    <source>
        <dbReference type="ARBA" id="ARBA00022737"/>
    </source>
</evidence>
<dbReference type="PANTHER" id="PTHR47186:SF45">
    <property type="entry name" value="DISEASE RESISTANCE RPP13-LIKE PROTEIN 1"/>
    <property type="match status" value="1"/>
</dbReference>